<evidence type="ECO:0000313" key="5">
    <source>
        <dbReference type="EMBL" id="GAA3670624.1"/>
    </source>
</evidence>
<organism evidence="5 6">
    <name type="scientific">Nonomuraea antimicrobica</name>
    <dbReference type="NCBI Taxonomy" id="561173"/>
    <lineage>
        <taxon>Bacteria</taxon>
        <taxon>Bacillati</taxon>
        <taxon>Actinomycetota</taxon>
        <taxon>Actinomycetes</taxon>
        <taxon>Streptosporangiales</taxon>
        <taxon>Streptosporangiaceae</taxon>
        <taxon>Nonomuraea</taxon>
    </lineage>
</organism>
<dbReference type="Proteomes" id="UP001500902">
    <property type="component" value="Unassembled WGS sequence"/>
</dbReference>
<dbReference type="EMBL" id="BAAAZP010000074">
    <property type="protein sequence ID" value="GAA3670624.1"/>
    <property type="molecule type" value="Genomic_DNA"/>
</dbReference>
<evidence type="ECO:0000313" key="6">
    <source>
        <dbReference type="Proteomes" id="UP001500902"/>
    </source>
</evidence>
<comment type="caution">
    <text evidence="5">The sequence shown here is derived from an EMBL/GenBank/DDBJ whole genome shotgun (WGS) entry which is preliminary data.</text>
</comment>
<evidence type="ECO:0000256" key="3">
    <source>
        <dbReference type="SAM" id="SignalP"/>
    </source>
</evidence>
<dbReference type="SUPFAM" id="SSF53822">
    <property type="entry name" value="Periplasmic binding protein-like I"/>
    <property type="match status" value="1"/>
</dbReference>
<keyword evidence="3" id="KW-0732">Signal</keyword>
<feature type="domain" description="Periplasmic binding protein" evidence="4">
    <location>
        <begin position="68"/>
        <end position="323"/>
    </location>
</feature>
<comment type="similarity">
    <text evidence="2">Belongs to the bacterial solute-binding protein 2 family.</text>
</comment>
<protein>
    <submittedName>
        <fullName evidence="5">Substrate-binding domain-containing protein</fullName>
    </submittedName>
</protein>
<feature type="chain" id="PRO_5046296371" evidence="3">
    <location>
        <begin position="35"/>
        <end position="372"/>
    </location>
</feature>
<dbReference type="Gene3D" id="3.40.50.2300">
    <property type="match status" value="2"/>
</dbReference>
<dbReference type="InterPro" id="IPR028082">
    <property type="entry name" value="Peripla_BP_I"/>
</dbReference>
<dbReference type="PANTHER" id="PTHR30036:SF7">
    <property type="entry name" value="ABC TRANSPORTER PERIPLASMIC-BINDING PROTEIN YPHF"/>
    <property type="match status" value="1"/>
</dbReference>
<dbReference type="InterPro" id="IPR025997">
    <property type="entry name" value="SBP_2_dom"/>
</dbReference>
<evidence type="ECO:0000256" key="2">
    <source>
        <dbReference type="ARBA" id="ARBA00007639"/>
    </source>
</evidence>
<evidence type="ECO:0000256" key="1">
    <source>
        <dbReference type="ARBA" id="ARBA00004196"/>
    </source>
</evidence>
<feature type="signal peptide" evidence="3">
    <location>
        <begin position="1"/>
        <end position="34"/>
    </location>
</feature>
<dbReference type="Pfam" id="PF13407">
    <property type="entry name" value="Peripla_BP_4"/>
    <property type="match status" value="1"/>
</dbReference>
<dbReference type="PANTHER" id="PTHR30036">
    <property type="entry name" value="D-XYLOSE-BINDING PERIPLASMIC PROTEIN"/>
    <property type="match status" value="1"/>
</dbReference>
<keyword evidence="6" id="KW-1185">Reference proteome</keyword>
<gene>
    <name evidence="5" type="ORF">GCM10022224_038580</name>
</gene>
<reference evidence="6" key="1">
    <citation type="journal article" date="2019" name="Int. J. Syst. Evol. Microbiol.">
        <title>The Global Catalogue of Microorganisms (GCM) 10K type strain sequencing project: providing services to taxonomists for standard genome sequencing and annotation.</title>
        <authorList>
            <consortium name="The Broad Institute Genomics Platform"/>
            <consortium name="The Broad Institute Genome Sequencing Center for Infectious Disease"/>
            <person name="Wu L."/>
            <person name="Ma J."/>
        </authorList>
    </citation>
    <scope>NUCLEOTIDE SEQUENCE [LARGE SCALE GENOMIC DNA]</scope>
    <source>
        <strain evidence="6">JCM 16904</strain>
    </source>
</reference>
<sequence length="372" mass="38170">MHELSDIVRYVNLARLVGAVALLALAGCSQGTPAAAPSAPSAPPSSSSPVAVPTGAVPAEFAAGNVRIALVRQLSSGDYFEQWLAGAQAEAEALNVKLEVSSGDGNNDKQALNLEQAVTAKADAIIVDHGFAQTVQPAIKKAVAAKVPLVAFDVDPGTPEAVALTQDDHQIAEQALGALKADTGGSGEVVYVYVAGFAPLDRRNETWEQFKRDNPGIKQVAQIGVVNSSTAAAVADQAKAALQAHPGVKAIFAPYDEFAKGAALAVKELGLAGQVKIYGADVSTADIGVMTEPNSPWVATSATDPANVGRIAVRAAALLVAGEQVDRALTVPPSLITQKGLRDAGITGVEQLTRAFPALTTPEVARVPWPAS</sequence>
<dbReference type="InterPro" id="IPR050555">
    <property type="entry name" value="Bact_Solute-Bind_Prot2"/>
</dbReference>
<name>A0ABP7BZ78_9ACTN</name>
<evidence type="ECO:0000259" key="4">
    <source>
        <dbReference type="Pfam" id="PF13407"/>
    </source>
</evidence>
<accession>A0ABP7BZ78</accession>
<comment type="subcellular location">
    <subcellularLocation>
        <location evidence="1">Cell envelope</location>
    </subcellularLocation>
</comment>
<proteinExistence type="inferred from homology"/>